<reference evidence="2" key="1">
    <citation type="journal article" date="2017" name="Nat. Ecol. Evol.">
        <title>Genome expansion and lineage-specific genetic innovations in the forest pathogenic fungi Armillaria.</title>
        <authorList>
            <person name="Sipos G."/>
            <person name="Prasanna A.N."/>
            <person name="Walter M.C."/>
            <person name="O'Connor E."/>
            <person name="Balint B."/>
            <person name="Krizsan K."/>
            <person name="Kiss B."/>
            <person name="Hess J."/>
            <person name="Varga T."/>
            <person name="Slot J."/>
            <person name="Riley R."/>
            <person name="Boka B."/>
            <person name="Rigling D."/>
            <person name="Barry K."/>
            <person name="Lee J."/>
            <person name="Mihaltcheva S."/>
            <person name="LaButti K."/>
            <person name="Lipzen A."/>
            <person name="Waldron R."/>
            <person name="Moloney N.M."/>
            <person name="Sperisen C."/>
            <person name="Kredics L."/>
            <person name="Vagvoelgyi C."/>
            <person name="Patrignani A."/>
            <person name="Fitzpatrick D."/>
            <person name="Nagy I."/>
            <person name="Doyle S."/>
            <person name="Anderson J.B."/>
            <person name="Grigoriev I.V."/>
            <person name="Gueldener U."/>
            <person name="Muensterkoetter M."/>
            <person name="Nagy L.G."/>
        </authorList>
    </citation>
    <scope>NUCLEOTIDE SEQUENCE [LARGE SCALE GENOMIC DNA]</scope>
    <source>
        <strain evidence="2">Ar21-2</strain>
    </source>
</reference>
<sequence>MTHPWQLRLEQVWVEFKDSSARSPVRMPITLSTALLTMTRSTDALKYSDQWFATVDTRSIGETCTLTANAYPFPGESPPASFPTTLEPVNVSYDYRSSRCRGGKYAISVDCEPDNPNFECIDPPHCQTVLHFKNFDKSGIHDVILANQNDPYPGL</sequence>
<name>A0A2H3EGS2_ARMGA</name>
<evidence type="ECO:0000313" key="1">
    <source>
        <dbReference type="EMBL" id="PBL00288.1"/>
    </source>
</evidence>
<evidence type="ECO:0000313" key="2">
    <source>
        <dbReference type="Proteomes" id="UP000217790"/>
    </source>
</evidence>
<dbReference type="Proteomes" id="UP000217790">
    <property type="component" value="Unassembled WGS sequence"/>
</dbReference>
<dbReference type="EMBL" id="KZ293646">
    <property type="protein sequence ID" value="PBL00288.1"/>
    <property type="molecule type" value="Genomic_DNA"/>
</dbReference>
<keyword evidence="2" id="KW-1185">Reference proteome</keyword>
<dbReference type="InParanoid" id="A0A2H3EGS2"/>
<dbReference type="STRING" id="47427.A0A2H3EGS2"/>
<proteinExistence type="predicted"/>
<accession>A0A2H3EGS2</accession>
<dbReference type="AlphaFoldDB" id="A0A2H3EGS2"/>
<protein>
    <submittedName>
        <fullName evidence="1">Uncharacterized protein</fullName>
    </submittedName>
</protein>
<dbReference type="OrthoDB" id="10574816at2759"/>
<gene>
    <name evidence="1" type="ORF">ARMGADRAFT_1024304</name>
</gene>
<organism evidence="1 2">
    <name type="scientific">Armillaria gallica</name>
    <name type="common">Bulbous honey fungus</name>
    <name type="synonym">Armillaria bulbosa</name>
    <dbReference type="NCBI Taxonomy" id="47427"/>
    <lineage>
        <taxon>Eukaryota</taxon>
        <taxon>Fungi</taxon>
        <taxon>Dikarya</taxon>
        <taxon>Basidiomycota</taxon>
        <taxon>Agaricomycotina</taxon>
        <taxon>Agaricomycetes</taxon>
        <taxon>Agaricomycetidae</taxon>
        <taxon>Agaricales</taxon>
        <taxon>Marasmiineae</taxon>
        <taxon>Physalacriaceae</taxon>
        <taxon>Armillaria</taxon>
    </lineage>
</organism>